<evidence type="ECO:0000313" key="2">
    <source>
        <dbReference type="Proteomes" id="UP000092730"/>
    </source>
</evidence>
<reference evidence="1" key="2">
    <citation type="submission" date="2024-02" db="EMBL/GenBank/DDBJ databases">
        <title>Comparative genomics of Cryptococcus and Kwoniella reveals pathogenesis evolution and contrasting modes of karyotype evolution via chromosome fusion or intercentromeric recombination.</title>
        <authorList>
            <person name="Coelho M.A."/>
            <person name="David-Palma M."/>
            <person name="Shea T."/>
            <person name="Bowers K."/>
            <person name="McGinley-Smith S."/>
            <person name="Mohammad A.W."/>
            <person name="Gnirke A."/>
            <person name="Yurkov A.M."/>
            <person name="Nowrousian M."/>
            <person name="Sun S."/>
            <person name="Cuomo C.A."/>
            <person name="Heitman J."/>
        </authorList>
    </citation>
    <scope>NUCLEOTIDE SEQUENCE</scope>
    <source>
        <strain evidence="1">CBS 10118</strain>
    </source>
</reference>
<dbReference type="SUPFAM" id="SSF56112">
    <property type="entry name" value="Protein kinase-like (PK-like)"/>
    <property type="match status" value="1"/>
</dbReference>
<dbReference type="RefSeq" id="XP_019050146.2">
    <property type="nucleotide sequence ID" value="XM_019187268.2"/>
</dbReference>
<protein>
    <submittedName>
        <fullName evidence="1">Uncharacterized protein</fullName>
    </submittedName>
</protein>
<dbReference type="KEGG" id="kbi:30204966"/>
<dbReference type="GeneID" id="30204966"/>
<dbReference type="PANTHER" id="PTHR21310">
    <property type="entry name" value="AMINOGLYCOSIDE PHOSPHOTRANSFERASE-RELATED-RELATED"/>
    <property type="match status" value="1"/>
</dbReference>
<dbReference type="PANTHER" id="PTHR21310:SF15">
    <property type="entry name" value="AMINOGLYCOSIDE PHOSPHOTRANSFERASE DOMAIN-CONTAINING PROTEIN"/>
    <property type="match status" value="1"/>
</dbReference>
<sequence length="479" mass="55842">MSFHNCSIPNCIYQTLVLDAKCRKCRSSFCYQHHTGHECSGINKSKKTGKRGTGLEDTYQPEVNQMMDLLNLEMIKAEVEALRPGYHVEKIHMPEKWTQFAIGFHGSFNFHIKVDFEGGDSWIMRIRRRAGRHYPDEPLKLNLASEVATNRVLHKGGLKVPNAWLRPEHSKFHPKLIYCYQAFLPGEMWRPWFYPDSRDLPLEQDSLRLLNGVVDWFLTMEKLQFDKVGSPWFGQDENDVIVGPLITRHPIFTIPPYYRGPFRTAKEKWLAILNNKISLILSRNYCNPDRELQEYFMLMEAKRLVGNCKEMENAGPFHIKHDDDRFDHIRANETDGEFTGIIDWEWAYTTNKEEAFAAPNGFVPAEYKEGKNDILSTREFALIDAYTSHGRLDLANCVRNGRKYHRLIDFLRHDEYNIKIINALERAFLDLPDDHVGQPESMEEWLGVMKEKYRDNEGLKFLLANSGPQPDLPQEAEKE</sequence>
<dbReference type="EMBL" id="CP144541">
    <property type="protein sequence ID" value="WVW79917.1"/>
    <property type="molecule type" value="Genomic_DNA"/>
</dbReference>
<proteinExistence type="predicted"/>
<dbReference type="InterPro" id="IPR051678">
    <property type="entry name" value="AGP_Transferase"/>
</dbReference>
<accession>A0AAJ8K346</accession>
<reference evidence="1" key="1">
    <citation type="submission" date="2013-07" db="EMBL/GenBank/DDBJ databases">
        <authorList>
            <consortium name="The Broad Institute Genome Sequencing Platform"/>
            <person name="Cuomo C."/>
            <person name="Litvintseva A."/>
            <person name="Chen Y."/>
            <person name="Heitman J."/>
            <person name="Sun S."/>
            <person name="Springer D."/>
            <person name="Dromer F."/>
            <person name="Young S.K."/>
            <person name="Zeng Q."/>
            <person name="Gargeya S."/>
            <person name="Fitzgerald M."/>
            <person name="Abouelleil A."/>
            <person name="Alvarado L."/>
            <person name="Berlin A.M."/>
            <person name="Chapman S.B."/>
            <person name="Dewar J."/>
            <person name="Goldberg J."/>
            <person name="Griggs A."/>
            <person name="Gujja S."/>
            <person name="Hansen M."/>
            <person name="Howarth C."/>
            <person name="Imamovic A."/>
            <person name="Larimer J."/>
            <person name="McCowan C."/>
            <person name="Murphy C."/>
            <person name="Pearson M."/>
            <person name="Priest M."/>
            <person name="Roberts A."/>
            <person name="Saif S."/>
            <person name="Shea T."/>
            <person name="Sykes S."/>
            <person name="Wortman J."/>
            <person name="Nusbaum C."/>
            <person name="Birren B."/>
        </authorList>
    </citation>
    <scope>NUCLEOTIDE SEQUENCE</scope>
    <source>
        <strain evidence="1">CBS 10118</strain>
    </source>
</reference>
<gene>
    <name evidence="1" type="ORF">I302_101887</name>
</gene>
<dbReference type="AlphaFoldDB" id="A0AAJ8K346"/>
<dbReference type="Proteomes" id="UP000092730">
    <property type="component" value="Chromosome 1"/>
</dbReference>
<dbReference type="InterPro" id="IPR011009">
    <property type="entry name" value="Kinase-like_dom_sf"/>
</dbReference>
<name>A0AAJ8K346_9TREE</name>
<evidence type="ECO:0000313" key="1">
    <source>
        <dbReference type="EMBL" id="WVW79917.1"/>
    </source>
</evidence>
<keyword evidence="2" id="KW-1185">Reference proteome</keyword>
<organism evidence="1 2">
    <name type="scientific">Kwoniella bestiolae CBS 10118</name>
    <dbReference type="NCBI Taxonomy" id="1296100"/>
    <lineage>
        <taxon>Eukaryota</taxon>
        <taxon>Fungi</taxon>
        <taxon>Dikarya</taxon>
        <taxon>Basidiomycota</taxon>
        <taxon>Agaricomycotina</taxon>
        <taxon>Tremellomycetes</taxon>
        <taxon>Tremellales</taxon>
        <taxon>Cryptococcaceae</taxon>
        <taxon>Kwoniella</taxon>
    </lineage>
</organism>